<reference evidence="2 3" key="1">
    <citation type="journal article" date="2012" name="J. Bacteriol.">
        <title>Genome sequence of a novel nicotine-degrading strain, Pseudomonas geniculata N1.</title>
        <authorList>
            <person name="Tang H."/>
            <person name="Yu H."/>
            <person name="Tai C."/>
            <person name="Huang K."/>
            <person name="Liu Y."/>
            <person name="Wang L."/>
            <person name="Yao Y."/>
            <person name="Wu G."/>
            <person name="Xu P."/>
        </authorList>
    </citation>
    <scope>NUCLEOTIDE SEQUENCE [LARGE SCALE GENOMIC DNA]</scope>
    <source>
        <strain evidence="2 3">N1</strain>
    </source>
</reference>
<dbReference type="AlphaFoldDB" id="A0A0L8AGD9"/>
<feature type="region of interest" description="Disordered" evidence="1">
    <location>
        <begin position="1"/>
        <end position="20"/>
    </location>
</feature>
<evidence type="ECO:0000313" key="2">
    <source>
        <dbReference type="EMBL" id="KOF01312.1"/>
    </source>
</evidence>
<comment type="caution">
    <text evidence="2">The sequence shown here is derived from an EMBL/GenBank/DDBJ whole genome shotgun (WGS) entry which is preliminary data.</text>
</comment>
<accession>A0A0L8AGD9</accession>
<feature type="compositionally biased region" description="Low complexity" evidence="1">
    <location>
        <begin position="11"/>
        <end position="20"/>
    </location>
</feature>
<dbReference type="Proteomes" id="UP000036890">
    <property type="component" value="Unassembled WGS sequence"/>
</dbReference>
<evidence type="ECO:0000313" key="3">
    <source>
        <dbReference type="Proteomes" id="UP000036890"/>
    </source>
</evidence>
<organism evidence="2 3">
    <name type="scientific">Stenotrophomonas geniculata N1</name>
    <dbReference type="NCBI Taxonomy" id="1167641"/>
    <lineage>
        <taxon>Bacteria</taxon>
        <taxon>Pseudomonadati</taxon>
        <taxon>Pseudomonadota</taxon>
        <taxon>Gammaproteobacteria</taxon>
        <taxon>Lysobacterales</taxon>
        <taxon>Lysobacteraceae</taxon>
        <taxon>Stenotrophomonas</taxon>
    </lineage>
</organism>
<feature type="compositionally biased region" description="Basic and acidic residues" evidence="1">
    <location>
        <begin position="41"/>
        <end position="51"/>
    </location>
</feature>
<dbReference type="EMBL" id="AJLO02000001">
    <property type="protein sequence ID" value="KOF01312.1"/>
    <property type="molecule type" value="Genomic_DNA"/>
</dbReference>
<name>A0A0L8AGD9_9GAMM</name>
<gene>
    <name evidence="2" type="ORF">W7K_00085</name>
</gene>
<protein>
    <submittedName>
        <fullName evidence="2">Uncharacterized protein</fullName>
    </submittedName>
</protein>
<feature type="region of interest" description="Disordered" evidence="1">
    <location>
        <begin position="28"/>
        <end position="63"/>
    </location>
</feature>
<sequence>MTLHALSRGGSSPSAAVAPAVQAMLRQRRCNSLRTTPVAYRRTDRAAREQPRTGSPSRRPCGG</sequence>
<proteinExistence type="predicted"/>
<evidence type="ECO:0000256" key="1">
    <source>
        <dbReference type="SAM" id="MobiDB-lite"/>
    </source>
</evidence>